<reference evidence="2 3" key="1">
    <citation type="submission" date="2021-04" db="EMBL/GenBank/DDBJ databases">
        <authorList>
            <person name="Vanwijnsberghe S."/>
        </authorList>
    </citation>
    <scope>NUCLEOTIDE SEQUENCE [LARGE SCALE GENOMIC DNA]</scope>
    <source>
        <strain evidence="2 3">LMG 32171</strain>
    </source>
</reference>
<gene>
    <name evidence="2" type="ORF">R54767_00547</name>
</gene>
<dbReference type="SUPFAM" id="SSF53448">
    <property type="entry name" value="Nucleotide-diphospho-sugar transferases"/>
    <property type="match status" value="1"/>
</dbReference>
<dbReference type="PANTHER" id="PTHR22916:SF3">
    <property type="entry name" value="UDP-GLCNAC:BETAGAL BETA-1,3-N-ACETYLGLUCOSAMINYLTRANSFERASE-LIKE PROTEIN 1"/>
    <property type="match status" value="1"/>
</dbReference>
<dbReference type="Proteomes" id="UP000789752">
    <property type="component" value="Unassembled WGS sequence"/>
</dbReference>
<accession>A0ABN7QJA6</accession>
<dbReference type="EMBL" id="CAJQYY010000002">
    <property type="protein sequence ID" value="CAG4888367.1"/>
    <property type="molecule type" value="Genomic_DNA"/>
</dbReference>
<organism evidence="2 3">
    <name type="scientific">Paraburkholderia gardini</name>
    <dbReference type="NCBI Taxonomy" id="2823469"/>
    <lineage>
        <taxon>Bacteria</taxon>
        <taxon>Pseudomonadati</taxon>
        <taxon>Pseudomonadota</taxon>
        <taxon>Betaproteobacteria</taxon>
        <taxon>Burkholderiales</taxon>
        <taxon>Burkholderiaceae</taxon>
        <taxon>Paraburkholderia</taxon>
    </lineage>
</organism>
<keyword evidence="3" id="KW-1185">Reference proteome</keyword>
<proteinExistence type="predicted"/>
<feature type="domain" description="Glycosyltransferase 2-like" evidence="1">
    <location>
        <begin position="4"/>
        <end position="124"/>
    </location>
</feature>
<sequence>MRISVAMATYNGSRYIREQLDSLAGQTLLPYELVVTDDGSTDETLDIVQGFAEHAPFPVRIHRNPRRLNFADNFLRAASLCQGDWITFCDQDDVWLKDKLEQIVHAASRPGVSMVAHGVKTVDAALRPIAGVAARCRVRRGNGPQRLPPLGFFAGLCIAFDAALLPLLAHSRFPDAHNNRFEAAHDKWVSTIADAVGTVRYIRKSLTLYRQHEVNTCGAAPRTLKNRWHLVTTAGASTYHDNAALAQRYSEVFHELAASSPDARWRERLEKAARRYERTRDFLLARAALYRATSLPARLYLFARLSVLGLYRFNPVRPPLQAFAKDLCAVWRPLPRRAMPAQEATSVETKS</sequence>
<evidence type="ECO:0000313" key="3">
    <source>
        <dbReference type="Proteomes" id="UP000789752"/>
    </source>
</evidence>
<dbReference type="Pfam" id="PF00535">
    <property type="entry name" value="Glycos_transf_2"/>
    <property type="match status" value="1"/>
</dbReference>
<evidence type="ECO:0000313" key="2">
    <source>
        <dbReference type="EMBL" id="CAG4888367.1"/>
    </source>
</evidence>
<dbReference type="RefSeq" id="WP_228974620.1">
    <property type="nucleotide sequence ID" value="NZ_CAJQYY010000002.1"/>
</dbReference>
<comment type="caution">
    <text evidence="2">The sequence shown here is derived from an EMBL/GenBank/DDBJ whole genome shotgun (WGS) entry which is preliminary data.</text>
</comment>
<dbReference type="Gene3D" id="3.90.550.10">
    <property type="entry name" value="Spore Coat Polysaccharide Biosynthesis Protein SpsA, Chain A"/>
    <property type="match status" value="1"/>
</dbReference>
<protein>
    <recommendedName>
        <fullName evidence="1">Glycosyltransferase 2-like domain-containing protein</fullName>
    </recommendedName>
</protein>
<dbReference type="PANTHER" id="PTHR22916">
    <property type="entry name" value="GLYCOSYLTRANSFERASE"/>
    <property type="match status" value="1"/>
</dbReference>
<dbReference type="InterPro" id="IPR029044">
    <property type="entry name" value="Nucleotide-diphossugar_trans"/>
</dbReference>
<dbReference type="InterPro" id="IPR001173">
    <property type="entry name" value="Glyco_trans_2-like"/>
</dbReference>
<evidence type="ECO:0000259" key="1">
    <source>
        <dbReference type="Pfam" id="PF00535"/>
    </source>
</evidence>
<name>A0ABN7QJA6_9BURK</name>